<dbReference type="EMBL" id="JBGUBD010000001">
    <property type="protein sequence ID" value="MFA9476862.1"/>
    <property type="molecule type" value="Genomic_DNA"/>
</dbReference>
<evidence type="ECO:0000313" key="9">
    <source>
        <dbReference type="Proteomes" id="UP001575105"/>
    </source>
</evidence>
<reference evidence="8 9" key="1">
    <citation type="submission" date="2024-08" db="EMBL/GenBank/DDBJ databases">
        <title>Whole-genome sequencing of halo(alkali)philic microorganisms from hypersaline lakes.</title>
        <authorList>
            <person name="Sorokin D.Y."/>
            <person name="Merkel A.Y."/>
            <person name="Messina E."/>
            <person name="Yakimov M."/>
        </authorList>
    </citation>
    <scope>NUCLEOTIDE SEQUENCE [LARGE SCALE GENOMIC DNA]</scope>
    <source>
        <strain evidence="8 9">AB-hyl4</strain>
    </source>
</reference>
<feature type="binding site" evidence="5">
    <location>
        <position position="151"/>
    </location>
    <ligand>
        <name>ATP</name>
        <dbReference type="ChEBI" id="CHEBI:30616"/>
    </ligand>
</feature>
<accession>A0ABV4U1Z2</accession>
<evidence type="ECO:0000256" key="1">
    <source>
        <dbReference type="ARBA" id="ARBA00022679"/>
    </source>
</evidence>
<organism evidence="8 9">
    <name type="scientific">Natronomicrosphaera hydrolytica</name>
    <dbReference type="NCBI Taxonomy" id="3242702"/>
    <lineage>
        <taxon>Bacteria</taxon>
        <taxon>Pseudomonadati</taxon>
        <taxon>Planctomycetota</taxon>
        <taxon>Phycisphaerae</taxon>
        <taxon>Phycisphaerales</taxon>
        <taxon>Phycisphaeraceae</taxon>
        <taxon>Natronomicrosphaera</taxon>
    </lineage>
</organism>
<comment type="subunit">
    <text evidence="5 7">Monomer.</text>
</comment>
<comment type="subcellular location">
    <subcellularLocation>
        <location evidence="5 7">Cytoplasm</location>
    </subcellularLocation>
</comment>
<dbReference type="InterPro" id="IPR027417">
    <property type="entry name" value="P-loop_NTPase"/>
</dbReference>
<keyword evidence="5 7" id="KW-0067">ATP-binding</keyword>
<comment type="caution">
    <text evidence="8">The sequence shown here is derived from an EMBL/GenBank/DDBJ whole genome shotgun (WGS) entry which is preliminary data.</text>
</comment>
<dbReference type="InterPro" id="IPR033690">
    <property type="entry name" value="Adenylat_kinase_CS"/>
</dbReference>
<keyword evidence="3 5" id="KW-0547">Nucleotide-binding</keyword>
<evidence type="ECO:0000256" key="7">
    <source>
        <dbReference type="RuleBase" id="RU003331"/>
    </source>
</evidence>
<sequence>MPGPAANPQLTSNNTVEVGKQYKSVLLFGAPGAGKGTQGRVLGSIPGFYHFACGDVFRSIDINSELGRIFYEYSSRGQLVPDDVTIKMWAENMHARRIIGAFKPRVDLLVLDGIPRTLEQAKLLDQYIDVLLVMHLHCTDEEAMFERLRRRALKENRFDDADERVIRKRWEVYEAETAPVLAHYPKEKVVEIDSLGSPARVLRDILEVVVPIQDAHFAAFE</sequence>
<dbReference type="PRINTS" id="PR00094">
    <property type="entry name" value="ADENYLTKNASE"/>
</dbReference>
<dbReference type="EC" id="2.7.4.3" evidence="5 7"/>
<feature type="binding site" evidence="5">
    <location>
        <position position="157"/>
    </location>
    <ligand>
        <name>AMP</name>
        <dbReference type="ChEBI" id="CHEBI:456215"/>
    </ligand>
</feature>
<feature type="binding site" evidence="5">
    <location>
        <position position="169"/>
    </location>
    <ligand>
        <name>AMP</name>
        <dbReference type="ChEBI" id="CHEBI:456215"/>
    </ligand>
</feature>
<evidence type="ECO:0000313" key="8">
    <source>
        <dbReference type="EMBL" id="MFA9476862.1"/>
    </source>
</evidence>
<dbReference type="Proteomes" id="UP001575105">
    <property type="component" value="Unassembled WGS sequence"/>
</dbReference>
<name>A0ABV4U1Z2_9BACT</name>
<evidence type="ECO:0000256" key="4">
    <source>
        <dbReference type="ARBA" id="ARBA00022777"/>
    </source>
</evidence>
<evidence type="ECO:0000256" key="5">
    <source>
        <dbReference type="HAMAP-Rule" id="MF_00235"/>
    </source>
</evidence>
<comment type="pathway">
    <text evidence="5">Purine metabolism; AMP biosynthesis via salvage pathway; AMP from ADP: step 1/1.</text>
</comment>
<dbReference type="PROSITE" id="PS00113">
    <property type="entry name" value="ADENYLATE_KINASE"/>
    <property type="match status" value="1"/>
</dbReference>
<dbReference type="RefSeq" id="WP_425343787.1">
    <property type="nucleotide sequence ID" value="NZ_JBGUBD010000001.1"/>
</dbReference>
<comment type="function">
    <text evidence="5">Catalyzes the reversible transfer of the terminal phosphate group between ATP and AMP. Plays an important role in cellular energy homeostasis and in adenine nucleotide metabolism.</text>
</comment>
<gene>
    <name evidence="5" type="primary">adk</name>
    <name evidence="8" type="ORF">ACERK3_01015</name>
</gene>
<comment type="similarity">
    <text evidence="5 6">Belongs to the adenylate kinase family.</text>
</comment>
<dbReference type="SUPFAM" id="SSF52540">
    <property type="entry name" value="P-loop containing nucleoside triphosphate hydrolases"/>
    <property type="match status" value="1"/>
</dbReference>
<proteinExistence type="inferred from homology"/>
<comment type="catalytic activity">
    <reaction evidence="5 7">
        <text>AMP + ATP = 2 ADP</text>
        <dbReference type="Rhea" id="RHEA:12973"/>
        <dbReference type="ChEBI" id="CHEBI:30616"/>
        <dbReference type="ChEBI" id="CHEBI:456215"/>
        <dbReference type="ChEBI" id="CHEBI:456216"/>
        <dbReference type="EC" id="2.7.4.3"/>
    </reaction>
</comment>
<evidence type="ECO:0000256" key="3">
    <source>
        <dbReference type="ARBA" id="ARBA00022741"/>
    </source>
</evidence>
<keyword evidence="4 5" id="KW-0418">Kinase</keyword>
<evidence type="ECO:0000256" key="2">
    <source>
        <dbReference type="ARBA" id="ARBA00022727"/>
    </source>
</evidence>
<feature type="binding site" evidence="5">
    <location>
        <begin position="32"/>
        <end position="37"/>
    </location>
    <ligand>
        <name>ATP</name>
        <dbReference type="ChEBI" id="CHEBI:30616"/>
    </ligand>
</feature>
<evidence type="ECO:0000256" key="6">
    <source>
        <dbReference type="RuleBase" id="RU003330"/>
    </source>
</evidence>
<feature type="binding site" evidence="5">
    <location>
        <position position="58"/>
    </location>
    <ligand>
        <name>AMP</name>
        <dbReference type="ChEBI" id="CHEBI:456215"/>
    </ligand>
</feature>
<dbReference type="GO" id="GO:0016301">
    <property type="term" value="F:kinase activity"/>
    <property type="evidence" value="ECO:0007669"/>
    <property type="project" value="UniProtKB-KW"/>
</dbReference>
<dbReference type="Pfam" id="PF00406">
    <property type="entry name" value="ADK"/>
    <property type="match status" value="1"/>
</dbReference>
<keyword evidence="5" id="KW-0963">Cytoplasm</keyword>
<dbReference type="PANTHER" id="PTHR23359">
    <property type="entry name" value="NUCLEOTIDE KINASE"/>
    <property type="match status" value="1"/>
</dbReference>
<feature type="binding site" evidence="5">
    <location>
        <position position="196"/>
    </location>
    <ligand>
        <name>ATP</name>
        <dbReference type="ChEBI" id="CHEBI:30616"/>
    </ligand>
</feature>
<protein>
    <recommendedName>
        <fullName evidence="5 7">Adenylate kinase</fullName>
        <shortName evidence="5">AK</shortName>
        <ecNumber evidence="5 7">2.7.4.3</ecNumber>
    </recommendedName>
    <alternativeName>
        <fullName evidence="5">ATP-AMP transphosphorylase</fullName>
    </alternativeName>
    <alternativeName>
        <fullName evidence="5">ATP:AMP phosphotransferase</fullName>
    </alternativeName>
    <alternativeName>
        <fullName evidence="5">Adenylate monophosphate kinase</fullName>
    </alternativeName>
</protein>
<dbReference type="Gene3D" id="3.40.50.300">
    <property type="entry name" value="P-loop containing nucleotide triphosphate hydrolases"/>
    <property type="match status" value="1"/>
</dbReference>
<feature type="binding site" evidence="5">
    <location>
        <begin position="78"/>
        <end position="80"/>
    </location>
    <ligand>
        <name>AMP</name>
        <dbReference type="ChEBI" id="CHEBI:456215"/>
    </ligand>
</feature>
<comment type="caution">
    <text evidence="5">Lacks conserved residue(s) required for the propagation of feature annotation.</text>
</comment>
<dbReference type="InterPro" id="IPR000850">
    <property type="entry name" value="Adenylat/UMP-CMP_kin"/>
</dbReference>
<keyword evidence="9" id="KW-1185">Reference proteome</keyword>
<dbReference type="HAMAP" id="MF_00235">
    <property type="entry name" value="Adenylate_kinase_Adk"/>
    <property type="match status" value="1"/>
</dbReference>
<dbReference type="CDD" id="cd01428">
    <property type="entry name" value="ADK"/>
    <property type="match status" value="1"/>
</dbReference>
<keyword evidence="2 5" id="KW-0545">Nucleotide biosynthesis</keyword>
<comment type="domain">
    <text evidence="5">Consists of three domains, a large central CORE domain and two small peripheral domains, NMPbind and LID, which undergo movements during catalysis. The LID domain closes over the site of phosphoryl transfer upon ATP binding. Assembling and dissambling the active center during each catalytic cycle provides an effective means to prevent ATP hydrolysis.</text>
</comment>
<keyword evidence="1 5" id="KW-0808">Transferase</keyword>
<feature type="binding site" evidence="5">
    <location>
        <position position="120"/>
    </location>
    <ligand>
        <name>AMP</name>
        <dbReference type="ChEBI" id="CHEBI:456215"/>
    </ligand>
</feature>